<dbReference type="EMBL" id="JACVVK020000149">
    <property type="protein sequence ID" value="KAK7488565.1"/>
    <property type="molecule type" value="Genomic_DNA"/>
</dbReference>
<name>A0ABD0KMV9_9CAEN</name>
<protein>
    <submittedName>
        <fullName evidence="2">Uncharacterized protein</fullName>
    </submittedName>
</protein>
<dbReference type="AlphaFoldDB" id="A0ABD0KMV9"/>
<sequence>MKIPSSKRNRRGKRSGQKRRKRKTRSIPDRDRLRQMFGSHESGVDDLSNLSIQLSYLEMEKLLVCGCLNPANAPVNSTQYIIDQHERKQADDMTLALRADTYARQHTRTVACFGLNDDSDSAVYSDSSPVDFYREFSVKDEPFEWGFEADDSWFSHHTNISSSDCRPRPDLHVEGNSKVNHDDQIEVYESDSSIDEMFGFMSAEFERLYEDMRAESLRKLSEQELLLRAHEMHTRLSCLQLQQNGKSLA</sequence>
<evidence type="ECO:0000313" key="3">
    <source>
        <dbReference type="Proteomes" id="UP001519460"/>
    </source>
</evidence>
<evidence type="ECO:0000256" key="1">
    <source>
        <dbReference type="SAM" id="MobiDB-lite"/>
    </source>
</evidence>
<accession>A0ABD0KMV9</accession>
<keyword evidence="3" id="KW-1185">Reference proteome</keyword>
<reference evidence="2 3" key="1">
    <citation type="journal article" date="2023" name="Sci. Data">
        <title>Genome assembly of the Korean intertidal mud-creeper Batillaria attramentaria.</title>
        <authorList>
            <person name="Patra A.K."/>
            <person name="Ho P.T."/>
            <person name="Jun S."/>
            <person name="Lee S.J."/>
            <person name="Kim Y."/>
            <person name="Won Y.J."/>
        </authorList>
    </citation>
    <scope>NUCLEOTIDE SEQUENCE [LARGE SCALE GENOMIC DNA]</scope>
    <source>
        <strain evidence="2">Wonlab-2016</strain>
    </source>
</reference>
<gene>
    <name evidence="2" type="ORF">BaRGS_00020182</name>
</gene>
<dbReference type="Proteomes" id="UP001519460">
    <property type="component" value="Unassembled WGS sequence"/>
</dbReference>
<comment type="caution">
    <text evidence="2">The sequence shown here is derived from an EMBL/GenBank/DDBJ whole genome shotgun (WGS) entry which is preliminary data.</text>
</comment>
<evidence type="ECO:0000313" key="2">
    <source>
        <dbReference type="EMBL" id="KAK7488565.1"/>
    </source>
</evidence>
<feature type="region of interest" description="Disordered" evidence="1">
    <location>
        <begin position="1"/>
        <end position="29"/>
    </location>
</feature>
<organism evidence="2 3">
    <name type="scientific">Batillaria attramentaria</name>
    <dbReference type="NCBI Taxonomy" id="370345"/>
    <lineage>
        <taxon>Eukaryota</taxon>
        <taxon>Metazoa</taxon>
        <taxon>Spiralia</taxon>
        <taxon>Lophotrochozoa</taxon>
        <taxon>Mollusca</taxon>
        <taxon>Gastropoda</taxon>
        <taxon>Caenogastropoda</taxon>
        <taxon>Sorbeoconcha</taxon>
        <taxon>Cerithioidea</taxon>
        <taxon>Batillariidae</taxon>
        <taxon>Batillaria</taxon>
    </lineage>
</organism>
<feature type="compositionally biased region" description="Basic residues" evidence="1">
    <location>
        <begin position="1"/>
        <end position="25"/>
    </location>
</feature>
<proteinExistence type="predicted"/>